<feature type="signal peptide" evidence="17">
    <location>
        <begin position="1"/>
        <end position="16"/>
    </location>
</feature>
<keyword evidence="11" id="KW-0520">NAD</keyword>
<keyword evidence="7 16" id="KW-0812">Transmembrane</keyword>
<feature type="transmembrane region" description="Helical" evidence="16">
    <location>
        <begin position="26"/>
        <end position="43"/>
    </location>
</feature>
<evidence type="ECO:0000256" key="6">
    <source>
        <dbReference type="ARBA" id="ARBA00022660"/>
    </source>
</evidence>
<keyword evidence="9" id="KW-0249">Electron transport</keyword>
<keyword evidence="5" id="KW-0813">Transport</keyword>
<dbReference type="Proteomes" id="UP001162483">
    <property type="component" value="Unassembled WGS sequence"/>
</dbReference>
<evidence type="ECO:0000256" key="4">
    <source>
        <dbReference type="ARBA" id="ARBA00021095"/>
    </source>
</evidence>
<dbReference type="EC" id="7.1.1.2" evidence="3"/>
<evidence type="ECO:0000256" key="15">
    <source>
        <dbReference type="ARBA" id="ARBA00049551"/>
    </source>
</evidence>
<sequence length="112" mass="12312">MLISFCLLSGLLIVASNPSPYYAALGLVWGAGAGCLVLAKGGVRFFVFSLFFLIYLGGIMVVFGVTYCSALVAEPYPKAWGSRFICIYYGHLLYIIFFFDFISVVFLIVCAF</sequence>
<protein>
    <recommendedName>
        <fullName evidence="4">NADH-ubiquinone oxidoreductase chain 6</fullName>
        <ecNumber evidence="3">7.1.1.2</ecNumber>
    </recommendedName>
    <alternativeName>
        <fullName evidence="14">NADH dehydrogenase subunit 6</fullName>
    </alternativeName>
</protein>
<dbReference type="PANTHER" id="PTHR11435:SF1">
    <property type="entry name" value="NADH-UBIQUINONE OXIDOREDUCTASE CHAIN 6"/>
    <property type="match status" value="1"/>
</dbReference>
<keyword evidence="6" id="KW-0679">Respiratory chain</keyword>
<comment type="caution">
    <text evidence="18">The sequence shown here is derived from an EMBL/GenBank/DDBJ whole genome shotgun (WGS) entry which is preliminary data.</text>
</comment>
<evidence type="ECO:0000256" key="11">
    <source>
        <dbReference type="ARBA" id="ARBA00023027"/>
    </source>
</evidence>
<keyword evidence="17" id="KW-0732">Signal</keyword>
<keyword evidence="13 16" id="KW-0472">Membrane</keyword>
<evidence type="ECO:0000256" key="8">
    <source>
        <dbReference type="ARBA" id="ARBA00022967"/>
    </source>
</evidence>
<keyword evidence="12" id="KW-0496">Mitochondrion</keyword>
<organism evidence="18 19">
    <name type="scientific">Staurois parvus</name>
    <dbReference type="NCBI Taxonomy" id="386267"/>
    <lineage>
        <taxon>Eukaryota</taxon>
        <taxon>Metazoa</taxon>
        <taxon>Chordata</taxon>
        <taxon>Craniata</taxon>
        <taxon>Vertebrata</taxon>
        <taxon>Euteleostomi</taxon>
        <taxon>Amphibia</taxon>
        <taxon>Batrachia</taxon>
        <taxon>Anura</taxon>
        <taxon>Neobatrachia</taxon>
        <taxon>Ranoidea</taxon>
        <taxon>Ranidae</taxon>
        <taxon>Staurois</taxon>
    </lineage>
</organism>
<evidence type="ECO:0000256" key="7">
    <source>
        <dbReference type="ARBA" id="ARBA00022692"/>
    </source>
</evidence>
<keyword evidence="10 16" id="KW-1133">Transmembrane helix</keyword>
<evidence type="ECO:0000313" key="19">
    <source>
        <dbReference type="Proteomes" id="UP001162483"/>
    </source>
</evidence>
<evidence type="ECO:0000256" key="3">
    <source>
        <dbReference type="ARBA" id="ARBA00012944"/>
    </source>
</evidence>
<evidence type="ECO:0000256" key="16">
    <source>
        <dbReference type="SAM" id="Phobius"/>
    </source>
</evidence>
<feature type="transmembrane region" description="Helical" evidence="16">
    <location>
        <begin position="50"/>
        <end position="72"/>
    </location>
</feature>
<comment type="similarity">
    <text evidence="2">Belongs to the complex I subunit 6 family.</text>
</comment>
<evidence type="ECO:0000256" key="12">
    <source>
        <dbReference type="ARBA" id="ARBA00023128"/>
    </source>
</evidence>
<comment type="subcellular location">
    <subcellularLocation>
        <location evidence="1">Mitochondrion membrane</location>
        <topology evidence="1">Multi-pass membrane protein</topology>
    </subcellularLocation>
</comment>
<accession>A0ABN9BNW9</accession>
<evidence type="ECO:0000256" key="10">
    <source>
        <dbReference type="ARBA" id="ARBA00022989"/>
    </source>
</evidence>
<evidence type="ECO:0000256" key="5">
    <source>
        <dbReference type="ARBA" id="ARBA00022448"/>
    </source>
</evidence>
<comment type="catalytic activity">
    <reaction evidence="15">
        <text>a ubiquinone + NADH + 5 H(+)(in) = a ubiquinol + NAD(+) + 4 H(+)(out)</text>
        <dbReference type="Rhea" id="RHEA:29091"/>
        <dbReference type="Rhea" id="RHEA-COMP:9565"/>
        <dbReference type="Rhea" id="RHEA-COMP:9566"/>
        <dbReference type="ChEBI" id="CHEBI:15378"/>
        <dbReference type="ChEBI" id="CHEBI:16389"/>
        <dbReference type="ChEBI" id="CHEBI:17976"/>
        <dbReference type="ChEBI" id="CHEBI:57540"/>
        <dbReference type="ChEBI" id="CHEBI:57945"/>
        <dbReference type="EC" id="7.1.1.2"/>
    </reaction>
</comment>
<evidence type="ECO:0000256" key="14">
    <source>
        <dbReference type="ARBA" id="ARBA00031019"/>
    </source>
</evidence>
<gene>
    <name evidence="18" type="ORF">SPARVUS_LOCUS3300346</name>
</gene>
<evidence type="ECO:0000256" key="9">
    <source>
        <dbReference type="ARBA" id="ARBA00022982"/>
    </source>
</evidence>
<reference evidence="18" key="1">
    <citation type="submission" date="2023-05" db="EMBL/GenBank/DDBJ databases">
        <authorList>
            <person name="Stuckert A."/>
        </authorList>
    </citation>
    <scope>NUCLEOTIDE SEQUENCE</scope>
</reference>
<keyword evidence="8" id="KW-1278">Translocase</keyword>
<evidence type="ECO:0000256" key="2">
    <source>
        <dbReference type="ARBA" id="ARBA00005698"/>
    </source>
</evidence>
<evidence type="ECO:0000313" key="18">
    <source>
        <dbReference type="EMBL" id="CAI9549180.1"/>
    </source>
</evidence>
<name>A0ABN9BNW9_9NEOB</name>
<feature type="transmembrane region" description="Helical" evidence="16">
    <location>
        <begin position="92"/>
        <end position="111"/>
    </location>
</feature>
<keyword evidence="19" id="KW-1185">Reference proteome</keyword>
<evidence type="ECO:0000256" key="1">
    <source>
        <dbReference type="ARBA" id="ARBA00004225"/>
    </source>
</evidence>
<feature type="chain" id="PRO_5047476028" description="NADH-ubiquinone oxidoreductase chain 6" evidence="17">
    <location>
        <begin position="17"/>
        <end position="112"/>
    </location>
</feature>
<evidence type="ECO:0000256" key="17">
    <source>
        <dbReference type="SAM" id="SignalP"/>
    </source>
</evidence>
<dbReference type="InterPro" id="IPR050269">
    <property type="entry name" value="ComplexI_Subunit6"/>
</dbReference>
<evidence type="ECO:0000256" key="13">
    <source>
        <dbReference type="ARBA" id="ARBA00023136"/>
    </source>
</evidence>
<proteinExistence type="inferred from homology"/>
<dbReference type="EMBL" id="CATNWA010005012">
    <property type="protein sequence ID" value="CAI9549180.1"/>
    <property type="molecule type" value="Genomic_DNA"/>
</dbReference>
<dbReference type="PANTHER" id="PTHR11435">
    <property type="entry name" value="NADH UBIQUINONE OXIDOREDUCTASE SUBUNIT ND6"/>
    <property type="match status" value="1"/>
</dbReference>